<accession>A0ABD3PEB3</accession>
<sequence length="113" mass="12360">MKRARKMTRKARKMTMTMTTIMTVLTETDGGIAIVMTMGITTIEANIGTGIATTAMMGRRTSKIPTIMIVAEAITTMINEKIIPGVQMMIPILLGDMATMAEAIHIENINRVM</sequence>
<dbReference type="Proteomes" id="UP001516023">
    <property type="component" value="Unassembled WGS sequence"/>
</dbReference>
<gene>
    <name evidence="1" type="ORF">HJC23_010705</name>
</gene>
<comment type="caution">
    <text evidence="1">The sequence shown here is derived from an EMBL/GenBank/DDBJ whole genome shotgun (WGS) entry which is preliminary data.</text>
</comment>
<protein>
    <submittedName>
        <fullName evidence="1">Uncharacterized protein</fullName>
    </submittedName>
</protein>
<dbReference type="EMBL" id="JABMIG020000201">
    <property type="protein sequence ID" value="KAL3786131.1"/>
    <property type="molecule type" value="Genomic_DNA"/>
</dbReference>
<dbReference type="AlphaFoldDB" id="A0ABD3PEB3"/>
<reference evidence="1 2" key="1">
    <citation type="journal article" date="2020" name="G3 (Bethesda)">
        <title>Improved Reference Genome for Cyclotella cryptica CCMP332, a Model for Cell Wall Morphogenesis, Salinity Adaptation, and Lipid Production in Diatoms (Bacillariophyta).</title>
        <authorList>
            <person name="Roberts W.R."/>
            <person name="Downey K.M."/>
            <person name="Ruck E.C."/>
            <person name="Traller J.C."/>
            <person name="Alverson A.J."/>
        </authorList>
    </citation>
    <scope>NUCLEOTIDE SEQUENCE [LARGE SCALE GENOMIC DNA]</scope>
    <source>
        <strain evidence="1 2">CCMP332</strain>
    </source>
</reference>
<keyword evidence="2" id="KW-1185">Reference proteome</keyword>
<organism evidence="1 2">
    <name type="scientific">Cyclotella cryptica</name>
    <dbReference type="NCBI Taxonomy" id="29204"/>
    <lineage>
        <taxon>Eukaryota</taxon>
        <taxon>Sar</taxon>
        <taxon>Stramenopiles</taxon>
        <taxon>Ochrophyta</taxon>
        <taxon>Bacillariophyta</taxon>
        <taxon>Coscinodiscophyceae</taxon>
        <taxon>Thalassiosirophycidae</taxon>
        <taxon>Stephanodiscales</taxon>
        <taxon>Stephanodiscaceae</taxon>
        <taxon>Cyclotella</taxon>
    </lineage>
</organism>
<evidence type="ECO:0000313" key="2">
    <source>
        <dbReference type="Proteomes" id="UP001516023"/>
    </source>
</evidence>
<evidence type="ECO:0000313" key="1">
    <source>
        <dbReference type="EMBL" id="KAL3786131.1"/>
    </source>
</evidence>
<proteinExistence type="predicted"/>
<name>A0ABD3PEB3_9STRA</name>